<name>A0ABX5RXB5_9BURK</name>
<sequence>MMAKNYVGEGEILDVNTGGTAVVGGTVVVMGKRIGVALRDIAANSNGVAAVEGVFNLAKLAGDAVAQGDLLYWDAANARLTVTAAGNTLAGYATGAAAAGVTTVNVKINA</sequence>
<dbReference type="Proteomes" id="UP000292307">
    <property type="component" value="Chromosome"/>
</dbReference>
<dbReference type="PIRSF" id="PIRSF030771">
    <property type="entry name" value="UCP030771"/>
    <property type="match status" value="1"/>
</dbReference>
<accession>A0ABX5RXB5</accession>
<dbReference type="Pfam" id="PF09956">
    <property type="entry name" value="Phage_cement_2"/>
    <property type="match status" value="1"/>
</dbReference>
<dbReference type="RefSeq" id="WP_131147395.1">
    <property type="nucleotide sequence ID" value="NZ_BMWV01000023.1"/>
</dbReference>
<evidence type="ECO:0000313" key="1">
    <source>
        <dbReference type="EMBL" id="QBI03292.1"/>
    </source>
</evidence>
<dbReference type="EMBL" id="CP036401">
    <property type="protein sequence ID" value="QBI03292.1"/>
    <property type="molecule type" value="Genomic_DNA"/>
</dbReference>
<protein>
    <submittedName>
        <fullName evidence="1">DUF2190 family protein</fullName>
    </submittedName>
</protein>
<dbReference type="InterPro" id="IPR011231">
    <property type="entry name" value="Phage_VT1-Sakai_H0018"/>
</dbReference>
<organism evidence="1 2">
    <name type="scientific">Pseudoduganella albidiflava</name>
    <dbReference type="NCBI Taxonomy" id="321983"/>
    <lineage>
        <taxon>Bacteria</taxon>
        <taxon>Pseudomonadati</taxon>
        <taxon>Pseudomonadota</taxon>
        <taxon>Betaproteobacteria</taxon>
        <taxon>Burkholderiales</taxon>
        <taxon>Oxalobacteraceae</taxon>
        <taxon>Telluria group</taxon>
        <taxon>Pseudoduganella</taxon>
    </lineage>
</organism>
<keyword evidence="2" id="KW-1185">Reference proteome</keyword>
<gene>
    <name evidence="1" type="ORF">EYF70_22530</name>
</gene>
<reference evidence="1 2" key="1">
    <citation type="submission" date="2019-02" db="EMBL/GenBank/DDBJ databases">
        <title>Draft Genome Sequences of Six Type Strains of the Genus Massilia.</title>
        <authorList>
            <person name="Miess H."/>
            <person name="Frediansyhah A."/>
            <person name="Gross H."/>
        </authorList>
    </citation>
    <scope>NUCLEOTIDE SEQUENCE [LARGE SCALE GENOMIC DNA]</scope>
    <source>
        <strain evidence="1 2">DSM 17472</strain>
    </source>
</reference>
<evidence type="ECO:0000313" key="2">
    <source>
        <dbReference type="Proteomes" id="UP000292307"/>
    </source>
</evidence>
<proteinExistence type="predicted"/>